<proteinExistence type="predicted"/>
<accession>F8NRN3</accession>
<dbReference type="AlphaFoldDB" id="F8NRN3"/>
<name>F8NRN3_SERL9</name>
<dbReference type="Proteomes" id="UP000008064">
    <property type="component" value="Unassembled WGS sequence"/>
</dbReference>
<dbReference type="HOGENOM" id="CLU_1826482_0_0_1"/>
<dbReference type="GeneID" id="18812700"/>
<reference evidence="1" key="1">
    <citation type="submission" date="2011-04" db="EMBL/GenBank/DDBJ databases">
        <title>Evolution of plant cell wall degrading machinery underlies the functional diversity of forest fungi.</title>
        <authorList>
            <consortium name="US DOE Joint Genome Institute (JGI-PGF)"/>
            <person name="Eastwood D.C."/>
            <person name="Floudas D."/>
            <person name="Binder M."/>
            <person name="Majcherczyk A."/>
            <person name="Schneider P."/>
            <person name="Aerts A."/>
            <person name="Asiegbu F.O."/>
            <person name="Baker S.E."/>
            <person name="Barry K."/>
            <person name="Bendiksby M."/>
            <person name="Blumentritt M."/>
            <person name="Coutinho P.M."/>
            <person name="Cullen D."/>
            <person name="Cullen D."/>
            <person name="Gathman A."/>
            <person name="Goodell B."/>
            <person name="Henrissat B."/>
            <person name="Ihrmark K."/>
            <person name="Kauserud H."/>
            <person name="Kohler A."/>
            <person name="LaButti K."/>
            <person name="Lapidus A."/>
            <person name="Lavin J.L."/>
            <person name="Lee Y.-H."/>
            <person name="Lindquist E."/>
            <person name="Lilly W."/>
            <person name="Lucas S."/>
            <person name="Morin E."/>
            <person name="Murat C."/>
            <person name="Oguiza J.A."/>
            <person name="Park J."/>
            <person name="Pisabarro A.G."/>
            <person name="Riley R."/>
            <person name="Rosling A."/>
            <person name="Salamov A."/>
            <person name="Schmidt O."/>
            <person name="Schmutz J."/>
            <person name="Skrede I."/>
            <person name="Stenlid J."/>
            <person name="Wiebenga A."/>
            <person name="Xie X."/>
            <person name="Kues U."/>
            <person name="Hibbett D.S."/>
            <person name="Hoffmeister D."/>
            <person name="Hogberg N."/>
            <person name="Martin F."/>
            <person name="Grigoriev I.V."/>
            <person name="Watkinson S.C."/>
        </authorList>
    </citation>
    <scope>NUCLEOTIDE SEQUENCE</scope>
    <source>
        <strain evidence="1">S7.9</strain>
    </source>
</reference>
<evidence type="ECO:0000313" key="1">
    <source>
        <dbReference type="EMBL" id="EGO26299.1"/>
    </source>
</evidence>
<dbReference type="RefSeq" id="XP_007316472.1">
    <property type="nucleotide sequence ID" value="XM_007316410.1"/>
</dbReference>
<organism>
    <name type="scientific">Serpula lacrymans var. lacrymans (strain S7.9)</name>
    <name type="common">Dry rot fungus</name>
    <dbReference type="NCBI Taxonomy" id="578457"/>
    <lineage>
        <taxon>Eukaryota</taxon>
        <taxon>Fungi</taxon>
        <taxon>Dikarya</taxon>
        <taxon>Basidiomycota</taxon>
        <taxon>Agaricomycotina</taxon>
        <taxon>Agaricomycetes</taxon>
        <taxon>Agaricomycetidae</taxon>
        <taxon>Boletales</taxon>
        <taxon>Coniophorineae</taxon>
        <taxon>Serpulaceae</taxon>
        <taxon>Serpula</taxon>
    </lineage>
</organism>
<gene>
    <name evidence="1" type="ORF">SERLADRAFT_407129</name>
</gene>
<protein>
    <submittedName>
        <fullName evidence="1">Uncharacterized protein</fullName>
    </submittedName>
</protein>
<dbReference type="KEGG" id="sla:SERLADRAFT_407129"/>
<sequence length="141" mass="15969">MSPQTPKPSIPSDIPLSWKLLFTELAAQYVLFHFWQALICMHTEGPNLLQPEPGFQWDWNAKLPGTFVSKLNIQWDVTLYAEQSTASQAKYGKCPKKPSKSWLQSSEYYKNPGDCQLFPCGLTGLSPVWLQPGHEVCVIEL</sequence>
<dbReference type="EMBL" id="GL945432">
    <property type="protein sequence ID" value="EGO26299.1"/>
    <property type="molecule type" value="Genomic_DNA"/>
</dbReference>